<feature type="transmembrane region" description="Helical" evidence="2">
    <location>
        <begin position="80"/>
        <end position="102"/>
    </location>
</feature>
<dbReference type="InterPro" id="IPR049050">
    <property type="entry name" value="nSTAND3"/>
</dbReference>
<name>A0ABD0JFQ9_9CAEN</name>
<dbReference type="Proteomes" id="UP001519460">
    <property type="component" value="Unassembled WGS sequence"/>
</dbReference>
<feature type="transmembrane region" description="Helical" evidence="2">
    <location>
        <begin position="489"/>
        <end position="510"/>
    </location>
</feature>
<evidence type="ECO:0000256" key="1">
    <source>
        <dbReference type="SAM" id="MobiDB-lite"/>
    </source>
</evidence>
<dbReference type="EMBL" id="JACVVK020000459">
    <property type="protein sequence ID" value="KAK7473752.1"/>
    <property type="molecule type" value="Genomic_DNA"/>
</dbReference>
<feature type="compositionally biased region" description="Low complexity" evidence="1">
    <location>
        <begin position="743"/>
        <end position="752"/>
    </location>
</feature>
<feature type="compositionally biased region" description="Polar residues" evidence="1">
    <location>
        <begin position="721"/>
        <end position="732"/>
    </location>
</feature>
<keyword evidence="5" id="KW-1185">Reference proteome</keyword>
<protein>
    <recommendedName>
        <fullName evidence="3">Novel STAND NTPase 3 domain-containing protein</fullName>
    </recommendedName>
</protein>
<accession>A0ABD0JFQ9</accession>
<keyword evidence="2" id="KW-0472">Membrane</keyword>
<dbReference type="Pfam" id="PF20720">
    <property type="entry name" value="nSTAND3"/>
    <property type="match status" value="1"/>
</dbReference>
<feature type="compositionally biased region" description="Basic and acidic residues" evidence="1">
    <location>
        <begin position="758"/>
        <end position="768"/>
    </location>
</feature>
<feature type="compositionally biased region" description="Polar residues" evidence="1">
    <location>
        <begin position="286"/>
        <end position="303"/>
    </location>
</feature>
<keyword evidence="2" id="KW-0812">Transmembrane</keyword>
<sequence>MRISKFKYGTPVDIVEIIYCYWHTDENSDQPECKREPGYEYGKLDNTTFTLKIPAATEENLGKYQCQQLPSDPTHDNTEVIAVVVVVLVVLLAAAPVVAFCWRKRLRARCRSEECGLCFSKSLDGKGAAVKEEQSPMLDETTATTFDTTQVGQALKVLDETGVVLIAAPEKIEKTMIGQTDRKSDVTQSPSGKPFTKPSTSSRQEGDLKENEVEPEEPSSVNLANSRQSTDRKSDVPQSPHGKPSTKPSTPPRQEGDLKEKEVEPEEPPSVNLANSRQSTDRKSDVTQSPSGKPFTKPSTSSRQEGDLKENEVEPEEPSSVNLANSRQSTDRKSDVTQLPSGKPFTKPSTSSRQEGDLKENEVEPEEPSSVNLANSRQSTDRKSDVTQSPNGKPSTKPSTPPRQEGDLKEKEVEPEDRNLHLVISNVPESKAKGFGAIYEDEENRVKAILKEAGLSDSELNEVTELPIKTLQQPYPQKVNLKANDNTPVIAVVVSLVAFLVAAGVVVVFVCRKRLRARCRSEESGVSFSKSLDGKGAAVREEQSPMLEETTATTFDTTQVGQALKVLDETGVVLIAGPEKIEKTKTGQDLLRYCTDKGYTQIQLHNLRGWSQYAEDREKKYLILMGGGITNDPSVTERAWSSFLRQARERQCVVVVTVRSSEKSEESVKAGLFPFLQSVPTVLLPAATTESKEVLPSRRAIAPPSETHPKSDVNSAEAPGESSSENLANSRQSTERKSDVTQSPSGKPSTKPSTPPRQEGDFKINEVEPEDRNLHLVISNVPESKAKGFGAIYDDEENSVKAILKQAGIGDSELDEVTEVMRLGDERRDGATRTLRFRVERGATKRKILKSAKMINRVKDANGMNVHICEYDSESKK</sequence>
<evidence type="ECO:0000259" key="3">
    <source>
        <dbReference type="Pfam" id="PF20720"/>
    </source>
</evidence>
<feature type="compositionally biased region" description="Basic and acidic residues" evidence="1">
    <location>
        <begin position="404"/>
        <end position="420"/>
    </location>
</feature>
<evidence type="ECO:0000256" key="2">
    <source>
        <dbReference type="SAM" id="Phobius"/>
    </source>
</evidence>
<keyword evidence="2" id="KW-1133">Transmembrane helix</keyword>
<dbReference type="AlphaFoldDB" id="A0ABD0JFQ9"/>
<evidence type="ECO:0000313" key="5">
    <source>
        <dbReference type="Proteomes" id="UP001519460"/>
    </source>
</evidence>
<comment type="caution">
    <text evidence="4">The sequence shown here is derived from an EMBL/GenBank/DDBJ whole genome shotgun (WGS) entry which is preliminary data.</text>
</comment>
<feature type="compositionally biased region" description="Polar residues" evidence="1">
    <location>
        <begin position="386"/>
        <end position="398"/>
    </location>
</feature>
<gene>
    <name evidence="4" type="ORF">BaRGS_00035027</name>
</gene>
<organism evidence="4 5">
    <name type="scientific">Batillaria attramentaria</name>
    <dbReference type="NCBI Taxonomy" id="370345"/>
    <lineage>
        <taxon>Eukaryota</taxon>
        <taxon>Metazoa</taxon>
        <taxon>Spiralia</taxon>
        <taxon>Lophotrochozoa</taxon>
        <taxon>Mollusca</taxon>
        <taxon>Gastropoda</taxon>
        <taxon>Caenogastropoda</taxon>
        <taxon>Sorbeoconcha</taxon>
        <taxon>Cerithioidea</taxon>
        <taxon>Batillariidae</taxon>
        <taxon>Batillaria</taxon>
    </lineage>
</organism>
<feature type="compositionally biased region" description="Basic and acidic residues" evidence="1">
    <location>
        <begin position="176"/>
        <end position="185"/>
    </location>
</feature>
<feature type="domain" description="Novel STAND NTPase 3" evidence="3">
    <location>
        <begin position="556"/>
        <end position="660"/>
    </location>
</feature>
<feature type="region of interest" description="Disordered" evidence="1">
    <location>
        <begin position="689"/>
        <end position="768"/>
    </location>
</feature>
<feature type="compositionally biased region" description="Polar residues" evidence="1">
    <location>
        <begin position="186"/>
        <end position="203"/>
    </location>
</feature>
<reference evidence="4 5" key="1">
    <citation type="journal article" date="2023" name="Sci. Data">
        <title>Genome assembly of the Korean intertidal mud-creeper Batillaria attramentaria.</title>
        <authorList>
            <person name="Patra A.K."/>
            <person name="Ho P.T."/>
            <person name="Jun S."/>
            <person name="Lee S.J."/>
            <person name="Kim Y."/>
            <person name="Won Y.J."/>
        </authorList>
    </citation>
    <scope>NUCLEOTIDE SEQUENCE [LARGE SCALE GENOMIC DNA]</scope>
    <source>
        <strain evidence="4">Wonlab-2016</strain>
    </source>
</reference>
<evidence type="ECO:0000313" key="4">
    <source>
        <dbReference type="EMBL" id="KAK7473752.1"/>
    </source>
</evidence>
<proteinExistence type="predicted"/>
<feature type="region of interest" description="Disordered" evidence="1">
    <location>
        <begin position="176"/>
        <end position="420"/>
    </location>
</feature>